<dbReference type="SUPFAM" id="SSF48008">
    <property type="entry name" value="GntR ligand-binding domain-like"/>
    <property type="match status" value="2"/>
</dbReference>
<dbReference type="Proteomes" id="UP000295678">
    <property type="component" value="Unassembled WGS sequence"/>
</dbReference>
<organism evidence="5 6">
    <name type="scientific">Tepidamorphus gemmatus</name>
    <dbReference type="NCBI Taxonomy" id="747076"/>
    <lineage>
        <taxon>Bacteria</taxon>
        <taxon>Pseudomonadati</taxon>
        <taxon>Pseudomonadota</taxon>
        <taxon>Alphaproteobacteria</taxon>
        <taxon>Hyphomicrobiales</taxon>
        <taxon>Tepidamorphaceae</taxon>
        <taxon>Tepidamorphus</taxon>
    </lineage>
</organism>
<feature type="domain" description="HTH gntR-type" evidence="4">
    <location>
        <begin position="231"/>
        <end position="298"/>
    </location>
</feature>
<evidence type="ECO:0000256" key="2">
    <source>
        <dbReference type="ARBA" id="ARBA00023125"/>
    </source>
</evidence>
<dbReference type="InterPro" id="IPR036390">
    <property type="entry name" value="WH_DNA-bd_sf"/>
</dbReference>
<dbReference type="SUPFAM" id="SSF46785">
    <property type="entry name" value="Winged helix' DNA-binding domain"/>
    <property type="match status" value="2"/>
</dbReference>
<name>A0A4R3MGW2_9HYPH</name>
<dbReference type="InterPro" id="IPR011711">
    <property type="entry name" value="GntR_C"/>
</dbReference>
<reference evidence="5 6" key="1">
    <citation type="submission" date="2019-03" db="EMBL/GenBank/DDBJ databases">
        <title>Genomic Encyclopedia of Type Strains, Phase IV (KMG-IV): sequencing the most valuable type-strain genomes for metagenomic binning, comparative biology and taxonomic classification.</title>
        <authorList>
            <person name="Goeker M."/>
        </authorList>
    </citation>
    <scope>NUCLEOTIDE SEQUENCE [LARGE SCALE GENOMIC DNA]</scope>
    <source>
        <strain evidence="5 6">DSM 19345</strain>
    </source>
</reference>
<dbReference type="InterPro" id="IPR008920">
    <property type="entry name" value="TF_FadR/GntR_C"/>
</dbReference>
<gene>
    <name evidence="5" type="ORF">EDC22_104360</name>
</gene>
<comment type="caution">
    <text evidence="5">The sequence shown here is derived from an EMBL/GenBank/DDBJ whole genome shotgun (WGS) entry which is preliminary data.</text>
</comment>
<sequence>MLDSTSEEVYGAIRRDIIHGVLAPRARLRLEALRESYGAGLSTLREVLNRLVGERLVVVEGQRGFAVAPVTQAEFSDLASLRELLEVHALRESFRKGDLEWEGQVVGAYHKLGRIEARMLDGDRSQSELWKRYDKEFHHRLIAACASAELLAAHASVFDRYLRYQIIAVIFRGTEAAEEHRMLRDCALARDADRAIQVLAGHIAACVEHTAALGLLASDGDSVAQFDPPRETVAASVWRKVRGDILSGALVPGRKLRLEGLRDQYGASVSTLREVLNRLATEGLVLAEGQRGFEVVQVSPENLRELAELRLLVEGQALADSFRRGDVDWEARVVAAYHKLAAMEKRMDQGDRSQAGLWKRHDWEFHQALISACGSDVLMHLHGGIFDKYLRYQMIALSFRGSIAAAEHRALLEASLARDADAAKAILETHLIGGVEHALASGSI</sequence>
<accession>A0A4R3MGW2</accession>
<feature type="domain" description="HTH gntR-type" evidence="4">
    <location>
        <begin position="3"/>
        <end position="70"/>
    </location>
</feature>
<dbReference type="GO" id="GO:0003700">
    <property type="term" value="F:DNA-binding transcription factor activity"/>
    <property type="evidence" value="ECO:0007669"/>
    <property type="project" value="InterPro"/>
</dbReference>
<protein>
    <submittedName>
        <fullName evidence="5">DNA-binding GntR family transcriptional regulator</fullName>
    </submittedName>
</protein>
<dbReference type="PROSITE" id="PS50949">
    <property type="entry name" value="HTH_GNTR"/>
    <property type="match status" value="2"/>
</dbReference>
<dbReference type="Gene3D" id="1.10.10.10">
    <property type="entry name" value="Winged helix-like DNA-binding domain superfamily/Winged helix DNA-binding domain"/>
    <property type="match status" value="2"/>
</dbReference>
<keyword evidence="6" id="KW-1185">Reference proteome</keyword>
<evidence type="ECO:0000259" key="4">
    <source>
        <dbReference type="PROSITE" id="PS50949"/>
    </source>
</evidence>
<dbReference type="GO" id="GO:0003677">
    <property type="term" value="F:DNA binding"/>
    <property type="evidence" value="ECO:0007669"/>
    <property type="project" value="UniProtKB-KW"/>
</dbReference>
<evidence type="ECO:0000313" key="5">
    <source>
        <dbReference type="EMBL" id="TCT11597.1"/>
    </source>
</evidence>
<dbReference type="Gene3D" id="1.20.120.530">
    <property type="entry name" value="GntR ligand-binding domain-like"/>
    <property type="match status" value="2"/>
</dbReference>
<dbReference type="PANTHER" id="PTHR43537">
    <property type="entry name" value="TRANSCRIPTIONAL REGULATOR, GNTR FAMILY"/>
    <property type="match status" value="1"/>
</dbReference>
<dbReference type="InterPro" id="IPR000524">
    <property type="entry name" value="Tscrpt_reg_HTH_GntR"/>
</dbReference>
<dbReference type="SMART" id="SM00895">
    <property type="entry name" value="FCD"/>
    <property type="match status" value="2"/>
</dbReference>
<keyword evidence="3" id="KW-0804">Transcription</keyword>
<evidence type="ECO:0000256" key="3">
    <source>
        <dbReference type="ARBA" id="ARBA00023163"/>
    </source>
</evidence>
<evidence type="ECO:0000313" key="6">
    <source>
        <dbReference type="Proteomes" id="UP000295678"/>
    </source>
</evidence>
<keyword evidence="2 5" id="KW-0238">DNA-binding</keyword>
<dbReference type="PANTHER" id="PTHR43537:SF20">
    <property type="entry name" value="HTH-TYPE TRANSCRIPTIONAL REPRESSOR GLAR"/>
    <property type="match status" value="1"/>
</dbReference>
<dbReference type="AlphaFoldDB" id="A0A4R3MGW2"/>
<keyword evidence="1" id="KW-0805">Transcription regulation</keyword>
<dbReference type="Pfam" id="PF07729">
    <property type="entry name" value="FCD"/>
    <property type="match status" value="2"/>
</dbReference>
<dbReference type="SMART" id="SM00345">
    <property type="entry name" value="HTH_GNTR"/>
    <property type="match status" value="2"/>
</dbReference>
<dbReference type="EMBL" id="SMAK01000004">
    <property type="protein sequence ID" value="TCT11597.1"/>
    <property type="molecule type" value="Genomic_DNA"/>
</dbReference>
<evidence type="ECO:0000256" key="1">
    <source>
        <dbReference type="ARBA" id="ARBA00023015"/>
    </source>
</evidence>
<dbReference type="InterPro" id="IPR036388">
    <property type="entry name" value="WH-like_DNA-bd_sf"/>
</dbReference>
<proteinExistence type="predicted"/>
<dbReference type="Pfam" id="PF00392">
    <property type="entry name" value="GntR"/>
    <property type="match status" value="2"/>
</dbReference>